<dbReference type="OrthoDB" id="252760at2157"/>
<dbReference type="InterPro" id="IPR055927">
    <property type="entry name" value="DUF7504"/>
</dbReference>
<dbReference type="RefSeq" id="WP_090503535.1">
    <property type="nucleotide sequence ID" value="NZ_FNWL01000001.1"/>
</dbReference>
<keyword evidence="2" id="KW-1185">Reference proteome</keyword>
<evidence type="ECO:0008006" key="3">
    <source>
        <dbReference type="Google" id="ProtNLM"/>
    </source>
</evidence>
<dbReference type="AlphaFoldDB" id="A0A1H6FMB3"/>
<organism evidence="1 2">
    <name type="scientific">Natronorubrum sediminis</name>
    <dbReference type="NCBI Taxonomy" id="640943"/>
    <lineage>
        <taxon>Archaea</taxon>
        <taxon>Methanobacteriati</taxon>
        <taxon>Methanobacteriota</taxon>
        <taxon>Stenosarchaea group</taxon>
        <taxon>Halobacteria</taxon>
        <taxon>Halobacteriales</taxon>
        <taxon>Natrialbaceae</taxon>
        <taxon>Natronorubrum</taxon>
    </lineage>
</organism>
<protein>
    <recommendedName>
        <fullName evidence="3">RecA-superfamily ATPase, KaiC/GvpD/RAD55 family</fullName>
    </recommendedName>
</protein>
<gene>
    <name evidence="1" type="ORF">SAMN04487967_0128</name>
</gene>
<name>A0A1H6FMB3_9EURY</name>
<dbReference type="Proteomes" id="UP000199112">
    <property type="component" value="Unassembled WGS sequence"/>
</dbReference>
<dbReference type="Pfam" id="PF24336">
    <property type="entry name" value="DUF7504"/>
    <property type="match status" value="1"/>
</dbReference>
<proteinExistence type="predicted"/>
<sequence>MDGEPIDGVSSEASFGQTLAKLKRNGSNILIVGTDASELHTTLCRRLCGGVDAPSRYRLSITDSDSTTQPCTRSSIDAPAHTRTIDVTAATPSTRVAGDTSDQTSLKTLGIESNDAIEELEERADGFEPASLRVCLDCLQRLFEAQPRDDVFQFLHLLTARVDYYNGMGHYHLPLERTDELVRLLEPLFDVLVEIRSRRGTDEHRWQFQDEGTTTEWLAF</sequence>
<accession>A0A1H6FMB3</accession>
<evidence type="ECO:0000313" key="2">
    <source>
        <dbReference type="Proteomes" id="UP000199112"/>
    </source>
</evidence>
<dbReference type="EMBL" id="FNWL01000001">
    <property type="protein sequence ID" value="SEH10955.1"/>
    <property type="molecule type" value="Genomic_DNA"/>
</dbReference>
<evidence type="ECO:0000313" key="1">
    <source>
        <dbReference type="EMBL" id="SEH10955.1"/>
    </source>
</evidence>
<reference evidence="2" key="1">
    <citation type="submission" date="2016-10" db="EMBL/GenBank/DDBJ databases">
        <authorList>
            <person name="Varghese N."/>
            <person name="Submissions S."/>
        </authorList>
    </citation>
    <scope>NUCLEOTIDE SEQUENCE [LARGE SCALE GENOMIC DNA]</scope>
    <source>
        <strain evidence="2">CGMCC 1.8981</strain>
    </source>
</reference>